<dbReference type="InterPro" id="IPR027574">
    <property type="entry name" value="Thiaminase_II"/>
</dbReference>
<protein>
    <recommendedName>
        <fullName evidence="1">Aminopyrimidine aminohydrolase</fullName>
        <ecNumber evidence="1">3.5.99.2</ecNumber>
    </recommendedName>
</protein>
<dbReference type="EC" id="3.5.99.2" evidence="1"/>
<sequence length="224" mass="25990">MKFTDQLWKEIEPIYKAILELPFITELTAGILPEEVFLFYLKQDTLYLADFSRALSLAGVRSQGSDHMNSFFRFAADVAVVEGQLHEEYYREYGVAMDAEKSPSCFAYTNFLLSTATTKDNVISIAALLPCFWIYREVGLEIYKQASKHNPYSDWINTYAGEDFNEGVNEAISITNAVAEQEPEYRREQMSDAFVKSTELEWMFWKSAYEQEQWPLREAYNFKG</sequence>
<evidence type="ECO:0000313" key="3">
    <source>
        <dbReference type="EMBL" id="SMO34702.1"/>
    </source>
</evidence>
<dbReference type="OrthoDB" id="34166at2"/>
<dbReference type="NCBIfam" id="TIGR04306">
    <property type="entry name" value="salvage_TenA"/>
    <property type="match status" value="1"/>
</dbReference>
<keyword evidence="4" id="KW-1185">Reference proteome</keyword>
<proteinExistence type="inferred from homology"/>
<name>A0A521AIR8_9BACT</name>
<keyword evidence="1" id="KW-0784">Thiamine biosynthesis</keyword>
<dbReference type="PANTHER" id="PTHR43198:SF2">
    <property type="entry name" value="SI:CH1073-67J19.1-RELATED"/>
    <property type="match status" value="1"/>
</dbReference>
<dbReference type="RefSeq" id="WP_142712620.1">
    <property type="nucleotide sequence ID" value="NZ_FXTH01000001.1"/>
</dbReference>
<dbReference type="Pfam" id="PF03070">
    <property type="entry name" value="TENA_THI-4"/>
    <property type="match status" value="1"/>
</dbReference>
<dbReference type="GO" id="GO:0009228">
    <property type="term" value="P:thiamine biosynthetic process"/>
    <property type="evidence" value="ECO:0007669"/>
    <property type="project" value="UniProtKB-KW"/>
</dbReference>
<comment type="pathway">
    <text evidence="1">Cofactor biosynthesis; thiamine diphosphate biosynthesis.</text>
</comment>
<evidence type="ECO:0000259" key="2">
    <source>
        <dbReference type="Pfam" id="PF03070"/>
    </source>
</evidence>
<dbReference type="GO" id="GO:0050334">
    <property type="term" value="F:thiaminase activity"/>
    <property type="evidence" value="ECO:0007669"/>
    <property type="project" value="UniProtKB-EC"/>
</dbReference>
<dbReference type="InterPro" id="IPR004305">
    <property type="entry name" value="Thiaminase-2/PQQC"/>
</dbReference>
<evidence type="ECO:0000256" key="1">
    <source>
        <dbReference type="RuleBase" id="RU363093"/>
    </source>
</evidence>
<dbReference type="EMBL" id="FXTH01000001">
    <property type="protein sequence ID" value="SMO34702.1"/>
    <property type="molecule type" value="Genomic_DNA"/>
</dbReference>
<organism evidence="3 4">
    <name type="scientific">Fodinibius sediminis</name>
    <dbReference type="NCBI Taxonomy" id="1214077"/>
    <lineage>
        <taxon>Bacteria</taxon>
        <taxon>Pseudomonadati</taxon>
        <taxon>Balneolota</taxon>
        <taxon>Balneolia</taxon>
        <taxon>Balneolales</taxon>
        <taxon>Balneolaceae</taxon>
        <taxon>Fodinibius</taxon>
    </lineage>
</organism>
<dbReference type="AlphaFoldDB" id="A0A521AIR8"/>
<comment type="similarity">
    <text evidence="1">Belongs to the TenA family.</text>
</comment>
<gene>
    <name evidence="3" type="ORF">SAMN06265218_101147</name>
</gene>
<dbReference type="UniPathway" id="UPA00060"/>
<dbReference type="CDD" id="cd19365">
    <property type="entry name" value="TenA_C-like"/>
    <property type="match status" value="1"/>
</dbReference>
<reference evidence="3 4" key="1">
    <citation type="submission" date="2017-05" db="EMBL/GenBank/DDBJ databases">
        <authorList>
            <person name="Varghese N."/>
            <person name="Submissions S."/>
        </authorList>
    </citation>
    <scope>NUCLEOTIDE SEQUENCE [LARGE SCALE GENOMIC DNA]</scope>
    <source>
        <strain evidence="3 4">DSM 21194</strain>
    </source>
</reference>
<feature type="domain" description="Thiaminase-2/PQQC" evidence="2">
    <location>
        <begin position="8"/>
        <end position="210"/>
    </location>
</feature>
<dbReference type="Proteomes" id="UP000317593">
    <property type="component" value="Unassembled WGS sequence"/>
</dbReference>
<evidence type="ECO:0000313" key="4">
    <source>
        <dbReference type="Proteomes" id="UP000317593"/>
    </source>
</evidence>
<dbReference type="GO" id="GO:0005829">
    <property type="term" value="C:cytosol"/>
    <property type="evidence" value="ECO:0007669"/>
    <property type="project" value="TreeGrafter"/>
</dbReference>
<dbReference type="InterPro" id="IPR016084">
    <property type="entry name" value="Haem_Oase-like_multi-hlx"/>
</dbReference>
<dbReference type="GO" id="GO:0009229">
    <property type="term" value="P:thiamine diphosphate biosynthetic process"/>
    <property type="evidence" value="ECO:0007669"/>
    <property type="project" value="UniProtKB-UniPathway"/>
</dbReference>
<comment type="catalytic activity">
    <reaction evidence="1">
        <text>4-amino-5-aminomethyl-2-methylpyrimidine + H2O = 4-amino-5-hydroxymethyl-2-methylpyrimidine + NH4(+)</text>
        <dbReference type="Rhea" id="RHEA:31799"/>
        <dbReference type="ChEBI" id="CHEBI:15377"/>
        <dbReference type="ChEBI" id="CHEBI:16892"/>
        <dbReference type="ChEBI" id="CHEBI:28938"/>
        <dbReference type="ChEBI" id="CHEBI:63416"/>
        <dbReference type="EC" id="3.5.99.2"/>
    </reaction>
</comment>
<keyword evidence="1" id="KW-0378">Hydrolase</keyword>
<dbReference type="Gene3D" id="1.20.910.10">
    <property type="entry name" value="Heme oxygenase-like"/>
    <property type="match status" value="1"/>
</dbReference>
<comment type="function">
    <text evidence="1">Catalyzes an amino-pyrimidine hydrolysis reaction at the C5' of the pyrimidine moiety of thiamine compounds, a reaction that is part of a thiamine salvage pathway.</text>
</comment>
<dbReference type="InterPro" id="IPR050967">
    <property type="entry name" value="Thiamine_Salvage_TenA"/>
</dbReference>
<dbReference type="SUPFAM" id="SSF48613">
    <property type="entry name" value="Heme oxygenase-like"/>
    <property type="match status" value="1"/>
</dbReference>
<dbReference type="PANTHER" id="PTHR43198">
    <property type="entry name" value="BIFUNCTIONAL TH2 PROTEIN"/>
    <property type="match status" value="1"/>
</dbReference>
<comment type="catalytic activity">
    <reaction evidence="1">
        <text>thiamine + H2O = 5-(2-hydroxyethyl)-4-methylthiazole + 4-amino-5-hydroxymethyl-2-methylpyrimidine + H(+)</text>
        <dbReference type="Rhea" id="RHEA:17509"/>
        <dbReference type="ChEBI" id="CHEBI:15377"/>
        <dbReference type="ChEBI" id="CHEBI:15378"/>
        <dbReference type="ChEBI" id="CHEBI:16892"/>
        <dbReference type="ChEBI" id="CHEBI:17957"/>
        <dbReference type="ChEBI" id="CHEBI:18385"/>
        <dbReference type="EC" id="3.5.99.2"/>
    </reaction>
</comment>
<accession>A0A521AIR8</accession>